<name>A0A0P9C8B8_9GAMM</name>
<dbReference type="AlphaFoldDB" id="A0A0P9C8B8"/>
<sequence>MPKAPLLALILTLLLAACSGGGQETATPDPQIPDRSASCAVCGMTVVDYPGPKAQLHLKGEDRPLHFCSTRDFFAFLLEEDSPQDHRIAVMYVNDMGKSAWERPHKAEGAWIPAREAHYVVGSDRRGAMGPTLASFGKRSEAETFAAEHGGEVLGFADIERDLVAELPGGGPPKGGHGGH</sequence>
<dbReference type="RefSeq" id="WP_054965491.1">
    <property type="nucleotide sequence ID" value="NZ_FMUN01000009.1"/>
</dbReference>
<accession>A0A0P9C8B8</accession>
<dbReference type="PROSITE" id="PS51257">
    <property type="entry name" value="PROKAR_LIPOPROTEIN"/>
    <property type="match status" value="1"/>
</dbReference>
<dbReference type="PATRIC" id="fig|381306.5.peg.1475"/>
<evidence type="ECO:0000313" key="3">
    <source>
        <dbReference type="Proteomes" id="UP000183104"/>
    </source>
</evidence>
<protein>
    <submittedName>
        <fullName evidence="2">Copper chaperone NosL</fullName>
    </submittedName>
</protein>
<dbReference type="PANTHER" id="PTHR41247">
    <property type="entry name" value="HTH-TYPE TRANSCRIPTIONAL REPRESSOR YCNK"/>
    <property type="match status" value="1"/>
</dbReference>
<dbReference type="Gene3D" id="3.30.70.2050">
    <property type="match status" value="1"/>
</dbReference>
<dbReference type="PANTHER" id="PTHR41247:SF1">
    <property type="entry name" value="HTH-TYPE TRANSCRIPTIONAL REPRESSOR YCNK"/>
    <property type="match status" value="1"/>
</dbReference>
<feature type="signal peptide" evidence="1">
    <location>
        <begin position="1"/>
        <end position="22"/>
    </location>
</feature>
<proteinExistence type="predicted"/>
<dbReference type="STRING" id="381306.AN478_04890"/>
<evidence type="ECO:0000313" key="2">
    <source>
        <dbReference type="EMBL" id="SCY63944.1"/>
    </source>
</evidence>
<dbReference type="Pfam" id="PF05573">
    <property type="entry name" value="NosL"/>
    <property type="match status" value="1"/>
</dbReference>
<dbReference type="OrthoDB" id="982633at2"/>
<evidence type="ECO:0000256" key="1">
    <source>
        <dbReference type="SAM" id="SignalP"/>
    </source>
</evidence>
<keyword evidence="3" id="KW-1185">Reference proteome</keyword>
<dbReference type="InterPro" id="IPR008719">
    <property type="entry name" value="N2O_reductase_NosL"/>
</dbReference>
<feature type="chain" id="PRO_5010433413" evidence="1">
    <location>
        <begin position="23"/>
        <end position="180"/>
    </location>
</feature>
<organism evidence="2 3">
    <name type="scientific">Thiohalorhabdus denitrificans</name>
    <dbReference type="NCBI Taxonomy" id="381306"/>
    <lineage>
        <taxon>Bacteria</taxon>
        <taxon>Pseudomonadati</taxon>
        <taxon>Pseudomonadota</taxon>
        <taxon>Gammaproteobacteria</taxon>
        <taxon>Thiohalorhabdales</taxon>
        <taxon>Thiohalorhabdaceae</taxon>
        <taxon>Thiohalorhabdus</taxon>
    </lineage>
</organism>
<dbReference type="SUPFAM" id="SSF160387">
    <property type="entry name" value="NosL/MerB-like"/>
    <property type="match status" value="1"/>
</dbReference>
<keyword evidence="1" id="KW-0732">Signal</keyword>
<gene>
    <name evidence="2" type="ORF">SAMN05661077_2787</name>
</gene>
<dbReference type="Proteomes" id="UP000183104">
    <property type="component" value="Unassembled WGS sequence"/>
</dbReference>
<dbReference type="EMBL" id="FMUN01000009">
    <property type="protein sequence ID" value="SCY63944.1"/>
    <property type="molecule type" value="Genomic_DNA"/>
</dbReference>
<dbReference type="Gene3D" id="3.30.70.2060">
    <property type="match status" value="1"/>
</dbReference>
<reference evidence="3" key="1">
    <citation type="submission" date="2016-10" db="EMBL/GenBank/DDBJ databases">
        <authorList>
            <person name="Varghese N."/>
        </authorList>
    </citation>
    <scope>NUCLEOTIDE SEQUENCE [LARGE SCALE GENOMIC DNA]</scope>
    <source>
        <strain evidence="3">HL 19</strain>
    </source>
</reference>